<dbReference type="CDD" id="cd03801">
    <property type="entry name" value="GT4_PimA-like"/>
    <property type="match status" value="1"/>
</dbReference>
<keyword evidence="2" id="KW-0808">Transferase</keyword>
<gene>
    <name evidence="2" type="ORF">DWZ95_20345</name>
</gene>
<sequence length="379" mass="44284">MKKRLTLLWRKLNSLEFGKDVVLVPYYLGQALGYQTEICCGYSEKVAELIPTLSKKGLTFTKKPLGHNPYLRIPIYIKYLFQNASHIDLLMCFHWKLETLINILLYKLLNKHGQVYVKLDTSSGQEWDLTRHTFLGKTLRKILYTNCLKNVDVLSCETSQAYNFLCNNSVFSKPMRQKLVLMPNAFDEEEFATSGISEREFQQKENLIITVGRLGSHQKNTEMILDALECIELKAWKFILIGPIEEKFHQAIEHFYQKHPEKKEQIIFIGKVNSKKDLWEWYNRAKVFVCTSRWESYGIVLNEAKRFKNYIISTNVGGAADLIEQEKYGSFIKQEDSTDLNRLLSLIVNGAINIDIYQDYDVKQLSYQREINVLLKYLQ</sequence>
<dbReference type="RefSeq" id="WP_007662307.1">
    <property type="nucleotide sequence ID" value="NZ_JAJCKC010000009.1"/>
</dbReference>
<evidence type="ECO:0000259" key="1">
    <source>
        <dbReference type="Pfam" id="PF00534"/>
    </source>
</evidence>
<dbReference type="SUPFAM" id="SSF53756">
    <property type="entry name" value="UDP-Glycosyltransferase/glycogen phosphorylase"/>
    <property type="match status" value="1"/>
</dbReference>
<accession>A0A414ZWC0</accession>
<name>A0A414ZWC0_9BACE</name>
<protein>
    <submittedName>
        <fullName evidence="2">Glycosyltransferase</fullName>
    </submittedName>
</protein>
<evidence type="ECO:0000313" key="3">
    <source>
        <dbReference type="Proteomes" id="UP000285013"/>
    </source>
</evidence>
<dbReference type="GO" id="GO:0016757">
    <property type="term" value="F:glycosyltransferase activity"/>
    <property type="evidence" value="ECO:0007669"/>
    <property type="project" value="InterPro"/>
</dbReference>
<dbReference type="AlphaFoldDB" id="A0A414ZWC0"/>
<dbReference type="Proteomes" id="UP000285013">
    <property type="component" value="Unassembled WGS sequence"/>
</dbReference>
<proteinExistence type="predicted"/>
<dbReference type="InterPro" id="IPR001296">
    <property type="entry name" value="Glyco_trans_1"/>
</dbReference>
<dbReference type="EMBL" id="QRPE01000032">
    <property type="protein sequence ID" value="RHL87803.1"/>
    <property type="molecule type" value="Genomic_DNA"/>
</dbReference>
<dbReference type="PANTHER" id="PTHR12526">
    <property type="entry name" value="GLYCOSYLTRANSFERASE"/>
    <property type="match status" value="1"/>
</dbReference>
<evidence type="ECO:0000313" key="2">
    <source>
        <dbReference type="EMBL" id="RHL87803.1"/>
    </source>
</evidence>
<dbReference type="Gene3D" id="3.40.50.2000">
    <property type="entry name" value="Glycogen Phosphorylase B"/>
    <property type="match status" value="2"/>
</dbReference>
<feature type="domain" description="Glycosyl transferase family 1" evidence="1">
    <location>
        <begin position="200"/>
        <end position="349"/>
    </location>
</feature>
<organism evidence="2 3">
    <name type="scientific">Bacteroides intestinalis</name>
    <dbReference type="NCBI Taxonomy" id="329854"/>
    <lineage>
        <taxon>Bacteria</taxon>
        <taxon>Pseudomonadati</taxon>
        <taxon>Bacteroidota</taxon>
        <taxon>Bacteroidia</taxon>
        <taxon>Bacteroidales</taxon>
        <taxon>Bacteroidaceae</taxon>
        <taxon>Bacteroides</taxon>
    </lineage>
</organism>
<comment type="caution">
    <text evidence="2">The sequence shown here is derived from an EMBL/GenBank/DDBJ whole genome shotgun (WGS) entry which is preliminary data.</text>
</comment>
<dbReference type="Pfam" id="PF00534">
    <property type="entry name" value="Glycos_transf_1"/>
    <property type="match status" value="1"/>
</dbReference>
<reference evidence="2 3" key="1">
    <citation type="submission" date="2018-08" db="EMBL/GenBank/DDBJ databases">
        <title>A genome reference for cultivated species of the human gut microbiota.</title>
        <authorList>
            <person name="Zou Y."/>
            <person name="Xue W."/>
            <person name="Luo G."/>
        </authorList>
    </citation>
    <scope>NUCLEOTIDE SEQUENCE [LARGE SCALE GENOMIC DNA]</scope>
    <source>
        <strain evidence="2 3">AF36-16BH</strain>
    </source>
</reference>